<evidence type="ECO:0000259" key="2">
    <source>
        <dbReference type="Pfam" id="PF02627"/>
    </source>
</evidence>
<dbReference type="InParanoid" id="A0A316W866"/>
<dbReference type="InterPro" id="IPR029032">
    <property type="entry name" value="AhpD-like"/>
</dbReference>
<feature type="compositionally biased region" description="Basic and acidic residues" evidence="1">
    <location>
        <begin position="24"/>
        <end position="35"/>
    </location>
</feature>
<dbReference type="InterPro" id="IPR052512">
    <property type="entry name" value="4CMD/NDH-1_regulator"/>
</dbReference>
<evidence type="ECO:0000313" key="3">
    <source>
        <dbReference type="EMBL" id="PWN46069.1"/>
    </source>
</evidence>
<proteinExistence type="predicted"/>
<protein>
    <submittedName>
        <fullName evidence="3">CMD-domain-containing protein</fullName>
    </submittedName>
</protein>
<dbReference type="EMBL" id="KZ819352">
    <property type="protein sequence ID" value="PWN46069.1"/>
    <property type="molecule type" value="Genomic_DNA"/>
</dbReference>
<feature type="domain" description="Carboxymuconolactone decarboxylase-like" evidence="2">
    <location>
        <begin position="58"/>
        <end position="138"/>
    </location>
</feature>
<dbReference type="AlphaFoldDB" id="A0A316W866"/>
<feature type="region of interest" description="Disordered" evidence="1">
    <location>
        <begin position="1"/>
        <end position="35"/>
    </location>
</feature>
<name>A0A316W866_9BASI</name>
<organism evidence="3 4">
    <name type="scientific">Ceraceosorus guamensis</name>
    <dbReference type="NCBI Taxonomy" id="1522189"/>
    <lineage>
        <taxon>Eukaryota</taxon>
        <taxon>Fungi</taxon>
        <taxon>Dikarya</taxon>
        <taxon>Basidiomycota</taxon>
        <taxon>Ustilaginomycotina</taxon>
        <taxon>Exobasidiomycetes</taxon>
        <taxon>Ceraceosorales</taxon>
        <taxon>Ceraceosoraceae</taxon>
        <taxon>Ceraceosorus</taxon>
    </lineage>
</organism>
<keyword evidence="4" id="KW-1185">Reference proteome</keyword>
<dbReference type="SUPFAM" id="SSF69118">
    <property type="entry name" value="AhpD-like"/>
    <property type="match status" value="1"/>
</dbReference>
<dbReference type="PANTHER" id="PTHR33570:SF2">
    <property type="entry name" value="CARBOXYMUCONOLACTONE DECARBOXYLASE-LIKE DOMAIN-CONTAINING PROTEIN"/>
    <property type="match status" value="1"/>
</dbReference>
<dbReference type="Gene3D" id="1.20.1290.10">
    <property type="entry name" value="AhpD-like"/>
    <property type="match status" value="1"/>
</dbReference>
<evidence type="ECO:0000313" key="4">
    <source>
        <dbReference type="Proteomes" id="UP000245783"/>
    </source>
</evidence>
<dbReference type="GO" id="GO:0051920">
    <property type="term" value="F:peroxiredoxin activity"/>
    <property type="evidence" value="ECO:0007669"/>
    <property type="project" value="InterPro"/>
</dbReference>
<dbReference type="OrthoDB" id="104509at2759"/>
<evidence type="ECO:0000256" key="1">
    <source>
        <dbReference type="SAM" id="MobiDB-lite"/>
    </source>
</evidence>
<dbReference type="Proteomes" id="UP000245783">
    <property type="component" value="Unassembled WGS sequence"/>
</dbReference>
<accession>A0A316W866</accession>
<dbReference type="STRING" id="1522189.A0A316W866"/>
<dbReference type="InterPro" id="IPR003779">
    <property type="entry name" value="CMD-like"/>
</dbReference>
<dbReference type="Pfam" id="PF02627">
    <property type="entry name" value="CMD"/>
    <property type="match status" value="1"/>
</dbReference>
<feature type="compositionally biased region" description="Low complexity" evidence="1">
    <location>
        <begin position="1"/>
        <end position="12"/>
    </location>
</feature>
<dbReference type="GeneID" id="37034595"/>
<dbReference type="RefSeq" id="XP_025373229.1">
    <property type="nucleotide sequence ID" value="XM_025512725.1"/>
</dbReference>
<sequence length="166" mass="17705">MSGKTSSSSSSSLAKGINAQDTQAELHRKGESNRREVMGSTFVDRALSSASPFSLAIQDFATTHAWGAVWGREGLSPRDRSLLNIGMLTALDKQNELAGHVRGALNNGLGEKEIQEALIQATIYSGMPAGMAAFRTADTVLKSWREDHGLKPDEVIPAAPRGRQGA</sequence>
<reference evidence="3 4" key="1">
    <citation type="journal article" date="2018" name="Mol. Biol. Evol.">
        <title>Broad Genomic Sampling Reveals a Smut Pathogenic Ancestry of the Fungal Clade Ustilaginomycotina.</title>
        <authorList>
            <person name="Kijpornyongpan T."/>
            <person name="Mondo S.J."/>
            <person name="Barry K."/>
            <person name="Sandor L."/>
            <person name="Lee J."/>
            <person name="Lipzen A."/>
            <person name="Pangilinan J."/>
            <person name="LaButti K."/>
            <person name="Hainaut M."/>
            <person name="Henrissat B."/>
            <person name="Grigoriev I.V."/>
            <person name="Spatafora J.W."/>
            <person name="Aime M.C."/>
        </authorList>
    </citation>
    <scope>NUCLEOTIDE SEQUENCE [LARGE SCALE GENOMIC DNA]</scope>
    <source>
        <strain evidence="3 4">MCA 4658</strain>
    </source>
</reference>
<gene>
    <name evidence="3" type="ORF">IE81DRAFT_319442</name>
</gene>
<dbReference type="PANTHER" id="PTHR33570">
    <property type="entry name" value="4-CARBOXYMUCONOLACTONE DECARBOXYLASE FAMILY PROTEIN"/>
    <property type="match status" value="1"/>
</dbReference>